<gene>
    <name evidence="2" type="ORF">GCM10007071_32350</name>
</gene>
<dbReference type="EMBL" id="BMXV01000008">
    <property type="protein sequence ID" value="GGY82441.1"/>
    <property type="molecule type" value="Genomic_DNA"/>
</dbReference>
<accession>A0ABQ3B7M6</accession>
<evidence type="ECO:0000313" key="3">
    <source>
        <dbReference type="Proteomes" id="UP000601597"/>
    </source>
</evidence>
<dbReference type="PANTHER" id="PTHR43798:SF33">
    <property type="entry name" value="HYDROLASE, PUTATIVE (AFU_ORTHOLOGUE AFUA_2G14860)-RELATED"/>
    <property type="match status" value="1"/>
</dbReference>
<protein>
    <submittedName>
        <fullName evidence="2">Hydrolase</fullName>
    </submittedName>
</protein>
<dbReference type="PANTHER" id="PTHR43798">
    <property type="entry name" value="MONOACYLGLYCEROL LIPASE"/>
    <property type="match status" value="1"/>
</dbReference>
<keyword evidence="2" id="KW-0378">Hydrolase</keyword>
<evidence type="ECO:0000259" key="1">
    <source>
        <dbReference type="SMART" id="SM00824"/>
    </source>
</evidence>
<dbReference type="InterPro" id="IPR050266">
    <property type="entry name" value="AB_hydrolase_sf"/>
</dbReference>
<dbReference type="GO" id="GO:0016787">
    <property type="term" value="F:hydrolase activity"/>
    <property type="evidence" value="ECO:0007669"/>
    <property type="project" value="UniProtKB-KW"/>
</dbReference>
<dbReference type="Gene3D" id="3.40.50.1820">
    <property type="entry name" value="alpha/beta hydrolase"/>
    <property type="match status" value="1"/>
</dbReference>
<dbReference type="PRINTS" id="PR00111">
    <property type="entry name" value="ABHYDROLASE"/>
</dbReference>
<feature type="domain" description="Thioesterase TesA-like" evidence="1">
    <location>
        <begin position="67"/>
        <end position="311"/>
    </location>
</feature>
<evidence type="ECO:0000313" key="2">
    <source>
        <dbReference type="EMBL" id="GGY82441.1"/>
    </source>
</evidence>
<dbReference type="InterPro" id="IPR000073">
    <property type="entry name" value="AB_hydrolase_1"/>
</dbReference>
<sequence>MFPLEESLLPMNPSPSPDLLCDSQTDFHEIRWPLKQLTLAGLHWPAASEAPKAPPILMLHGWLDNSLTFYRLAPGLQSMADVWALDHAGHGYSGHRPPGQSYLLADYVADLAELIESHFADHEQVDLVGHSLGGIVSMLYAAAFPEKVRKLVMIDSLGPLSKDPEEAVGQLRRGIRKRLTGSGASAVYPSLETAAKLRTGGRNPLSEDVARVLLSRNMEQGTDGWHWRTDSRLRHPSTMMFTEEQVMAFVRSVTAPTLLIRAEHGLLASFDRWQKRFEALENVRCLDIDGGHHCHLEGNITPVEEGIRCFLKEG</sequence>
<keyword evidence="3" id="KW-1185">Reference proteome</keyword>
<dbReference type="InterPro" id="IPR029058">
    <property type="entry name" value="AB_hydrolase_fold"/>
</dbReference>
<comment type="caution">
    <text evidence="2">The sequence shown here is derived from an EMBL/GenBank/DDBJ whole genome shotgun (WGS) entry which is preliminary data.</text>
</comment>
<proteinExistence type="predicted"/>
<organism evidence="2 3">
    <name type="scientific">Marinobacter zhanjiangensis</name>
    <dbReference type="NCBI Taxonomy" id="578215"/>
    <lineage>
        <taxon>Bacteria</taxon>
        <taxon>Pseudomonadati</taxon>
        <taxon>Pseudomonadota</taxon>
        <taxon>Gammaproteobacteria</taxon>
        <taxon>Pseudomonadales</taxon>
        <taxon>Marinobacteraceae</taxon>
        <taxon>Marinobacter</taxon>
    </lineage>
</organism>
<dbReference type="SMART" id="SM00824">
    <property type="entry name" value="PKS_TE"/>
    <property type="match status" value="1"/>
</dbReference>
<dbReference type="InterPro" id="IPR020802">
    <property type="entry name" value="TesA-like"/>
</dbReference>
<dbReference type="SUPFAM" id="SSF53474">
    <property type="entry name" value="alpha/beta-Hydrolases"/>
    <property type="match status" value="1"/>
</dbReference>
<name>A0ABQ3B7M6_9GAMM</name>
<reference evidence="3" key="1">
    <citation type="journal article" date="2019" name="Int. J. Syst. Evol. Microbiol.">
        <title>The Global Catalogue of Microorganisms (GCM) 10K type strain sequencing project: providing services to taxonomists for standard genome sequencing and annotation.</title>
        <authorList>
            <consortium name="The Broad Institute Genomics Platform"/>
            <consortium name="The Broad Institute Genome Sequencing Center for Infectious Disease"/>
            <person name="Wu L."/>
            <person name="Ma J."/>
        </authorList>
    </citation>
    <scope>NUCLEOTIDE SEQUENCE [LARGE SCALE GENOMIC DNA]</scope>
    <source>
        <strain evidence="3">KCTC 22280</strain>
    </source>
</reference>
<dbReference type="Pfam" id="PF00561">
    <property type="entry name" value="Abhydrolase_1"/>
    <property type="match status" value="1"/>
</dbReference>
<dbReference type="Proteomes" id="UP000601597">
    <property type="component" value="Unassembled WGS sequence"/>
</dbReference>